<keyword evidence="1" id="KW-1133">Transmembrane helix</keyword>
<reference evidence="2" key="1">
    <citation type="submission" date="2019-08" db="EMBL/GenBank/DDBJ databases">
        <authorList>
            <person name="Kucharzyk K."/>
            <person name="Murdoch R.W."/>
            <person name="Higgins S."/>
            <person name="Loffler F."/>
        </authorList>
    </citation>
    <scope>NUCLEOTIDE SEQUENCE</scope>
</reference>
<gene>
    <name evidence="2" type="ORF">SDC9_198690</name>
</gene>
<organism evidence="2">
    <name type="scientific">bioreactor metagenome</name>
    <dbReference type="NCBI Taxonomy" id="1076179"/>
    <lineage>
        <taxon>unclassified sequences</taxon>
        <taxon>metagenomes</taxon>
        <taxon>ecological metagenomes</taxon>
    </lineage>
</organism>
<proteinExistence type="predicted"/>
<keyword evidence="1" id="KW-0472">Membrane</keyword>
<accession>A0A645IKQ7</accession>
<keyword evidence="1" id="KW-0812">Transmembrane</keyword>
<dbReference type="AlphaFoldDB" id="A0A645IKQ7"/>
<feature type="transmembrane region" description="Helical" evidence="1">
    <location>
        <begin position="49"/>
        <end position="67"/>
    </location>
</feature>
<evidence type="ECO:0000313" key="2">
    <source>
        <dbReference type="EMBL" id="MPN51049.1"/>
    </source>
</evidence>
<protein>
    <submittedName>
        <fullName evidence="2">Uncharacterized protein</fullName>
    </submittedName>
</protein>
<comment type="caution">
    <text evidence="2">The sequence shown here is derived from an EMBL/GenBank/DDBJ whole genome shotgun (WGS) entry which is preliminary data.</text>
</comment>
<sequence>MTDRRLIKRRVKVGFAVRMISWAMVLIAIFTVIMTFLSTFYIWVTDLFMTAKTLIAVLLATFSIWSLRNFLDARVYPVYKIHGILFLILALIAAYLLTTPVF</sequence>
<feature type="transmembrane region" description="Helical" evidence="1">
    <location>
        <begin position="20"/>
        <end position="43"/>
    </location>
</feature>
<evidence type="ECO:0000256" key="1">
    <source>
        <dbReference type="SAM" id="Phobius"/>
    </source>
</evidence>
<feature type="transmembrane region" description="Helical" evidence="1">
    <location>
        <begin position="79"/>
        <end position="97"/>
    </location>
</feature>
<name>A0A645IKQ7_9ZZZZ</name>
<dbReference type="EMBL" id="VSSQ01115750">
    <property type="protein sequence ID" value="MPN51049.1"/>
    <property type="molecule type" value="Genomic_DNA"/>
</dbReference>